<keyword evidence="2" id="KW-0808">Transferase</keyword>
<dbReference type="EMBL" id="QKZK01000041">
    <property type="protein sequence ID" value="PZX11278.1"/>
    <property type="molecule type" value="Genomic_DNA"/>
</dbReference>
<dbReference type="PANTHER" id="PTHR39963">
    <property type="entry name" value="SLL0983 PROTEIN"/>
    <property type="match status" value="1"/>
</dbReference>
<dbReference type="InterPro" id="IPR029063">
    <property type="entry name" value="SAM-dependent_MTases_sf"/>
</dbReference>
<dbReference type="NCBIfam" id="NF033855">
    <property type="entry name" value="tRNA_MNMC2"/>
    <property type="match status" value="1"/>
</dbReference>
<dbReference type="PANTHER" id="PTHR39963:SF1">
    <property type="entry name" value="MNMC-LIKE METHYLTRANSFERASE DOMAIN-CONTAINING PROTEIN"/>
    <property type="match status" value="1"/>
</dbReference>
<dbReference type="Gene3D" id="3.40.50.150">
    <property type="entry name" value="Vaccinia Virus protein VP39"/>
    <property type="match status" value="1"/>
</dbReference>
<dbReference type="GO" id="GO:0004808">
    <property type="term" value="F:tRNA (5-methylaminomethyl-2-thiouridylate)(34)-methyltransferase activity"/>
    <property type="evidence" value="ECO:0007669"/>
    <property type="project" value="InterPro"/>
</dbReference>
<reference evidence="2 3" key="1">
    <citation type="submission" date="2018-06" db="EMBL/GenBank/DDBJ databases">
        <title>Genomic Encyclopedia of Archaeal and Bacterial Type Strains, Phase II (KMG-II): from individual species to whole genera.</title>
        <authorList>
            <person name="Goeker M."/>
        </authorList>
    </citation>
    <scope>NUCLEOTIDE SEQUENCE [LARGE SCALE GENOMIC DNA]</scope>
    <source>
        <strain evidence="2 3">DSM 6779</strain>
    </source>
</reference>
<name>A0A2W7MTI4_9BACT</name>
<accession>A0A2W7MTI4</accession>
<dbReference type="InterPro" id="IPR008471">
    <property type="entry name" value="MnmC-like_methylTransf"/>
</dbReference>
<dbReference type="Pfam" id="PF05430">
    <property type="entry name" value="Methyltransf_30"/>
    <property type="match status" value="1"/>
</dbReference>
<dbReference type="InterPro" id="IPR047785">
    <property type="entry name" value="tRNA_MNMC2"/>
</dbReference>
<dbReference type="OrthoDB" id="9786494at2"/>
<keyword evidence="3" id="KW-1185">Reference proteome</keyword>
<evidence type="ECO:0000313" key="3">
    <source>
        <dbReference type="Proteomes" id="UP000249239"/>
    </source>
</evidence>
<dbReference type="GO" id="GO:0032259">
    <property type="term" value="P:methylation"/>
    <property type="evidence" value="ECO:0007669"/>
    <property type="project" value="UniProtKB-KW"/>
</dbReference>
<evidence type="ECO:0000313" key="2">
    <source>
        <dbReference type="EMBL" id="PZX11278.1"/>
    </source>
</evidence>
<sequence length="218" mass="25096">MNQIKTELIVSEDGSHTLYVPELDEHYHSVHGAIRESEHVYIKAGLLHINRPTVNILEIGFGTGLNALLTRVHAHDKHIRYQTVEKYPINNHLAEKINYGTTLGQPEFFKALHASDWNQWQPLTPNFELLKWEGDFRDLTPQAPIDLVYFDAFGPDKHPDLWCNEVFNKINQLMTPGATLVTYCAKGSVRRMLNTCDFETERLPGPPHKREMLRATKK</sequence>
<dbReference type="CDD" id="cd02440">
    <property type="entry name" value="AdoMet_MTases"/>
    <property type="match status" value="1"/>
</dbReference>
<evidence type="ECO:0000259" key="1">
    <source>
        <dbReference type="Pfam" id="PF05430"/>
    </source>
</evidence>
<dbReference type="GO" id="GO:0016645">
    <property type="term" value="F:oxidoreductase activity, acting on the CH-NH group of donors"/>
    <property type="evidence" value="ECO:0007669"/>
    <property type="project" value="InterPro"/>
</dbReference>
<protein>
    <submittedName>
        <fullName evidence="2">tRNA U34 5-methylaminomethyl-2-thiouridine-forming methyltransferase MnmC</fullName>
    </submittedName>
</protein>
<dbReference type="RefSeq" id="WP_111446962.1">
    <property type="nucleotide sequence ID" value="NZ_QKZK01000041.1"/>
</dbReference>
<dbReference type="Proteomes" id="UP000249239">
    <property type="component" value="Unassembled WGS sequence"/>
</dbReference>
<organism evidence="2 3">
    <name type="scientific">Breznakibacter xylanolyticus</name>
    <dbReference type="NCBI Taxonomy" id="990"/>
    <lineage>
        <taxon>Bacteria</taxon>
        <taxon>Pseudomonadati</taxon>
        <taxon>Bacteroidota</taxon>
        <taxon>Bacteroidia</taxon>
        <taxon>Marinilabiliales</taxon>
        <taxon>Marinilabiliaceae</taxon>
        <taxon>Breznakibacter</taxon>
    </lineage>
</organism>
<keyword evidence="2" id="KW-0489">Methyltransferase</keyword>
<feature type="domain" description="MnmC-like methyltransferase" evidence="1">
    <location>
        <begin position="132"/>
        <end position="218"/>
    </location>
</feature>
<gene>
    <name evidence="2" type="ORF">LX69_03161</name>
</gene>
<dbReference type="AlphaFoldDB" id="A0A2W7MTI4"/>
<comment type="caution">
    <text evidence="2">The sequence shown here is derived from an EMBL/GenBank/DDBJ whole genome shotgun (WGS) entry which is preliminary data.</text>
</comment>
<proteinExistence type="predicted"/>
<dbReference type="SUPFAM" id="SSF53335">
    <property type="entry name" value="S-adenosyl-L-methionine-dependent methyltransferases"/>
    <property type="match status" value="1"/>
</dbReference>